<keyword evidence="1" id="KW-0812">Transmembrane</keyword>
<keyword evidence="3" id="KW-1185">Reference proteome</keyword>
<dbReference type="Proteomes" id="UP000243459">
    <property type="component" value="Chromosome 6"/>
</dbReference>
<evidence type="ECO:0000313" key="2">
    <source>
        <dbReference type="EMBL" id="ONK67278.1"/>
    </source>
</evidence>
<keyword evidence="1" id="KW-0472">Membrane</keyword>
<dbReference type="Gramene" id="ONK67278">
    <property type="protein sequence ID" value="ONK67278"/>
    <property type="gene ID" value="A4U43_C06F18480"/>
</dbReference>
<evidence type="ECO:0000256" key="1">
    <source>
        <dbReference type="SAM" id="Phobius"/>
    </source>
</evidence>
<sequence length="156" mass="17823">MIEEGLIWSKGTPSFSLGPLASCIGLFFVLVIILEIRSRAMKAKAKPKDYLFSDNLHWFIAPNETKEKGDNNDGDVQSEVFYSVKSCFSRCSSEKENDILSHFRRRNSIWEEFLHCEGWPFGLSRKALMLPPLPRSPPDSWTWSKRNTGTKFCAAT</sequence>
<accession>A0A5P1EMP8</accession>
<protein>
    <submittedName>
        <fullName evidence="2">Uncharacterized protein</fullName>
    </submittedName>
</protein>
<feature type="transmembrane region" description="Helical" evidence="1">
    <location>
        <begin position="15"/>
        <end position="36"/>
    </location>
</feature>
<dbReference type="EMBL" id="CM007386">
    <property type="protein sequence ID" value="ONK67278.1"/>
    <property type="molecule type" value="Genomic_DNA"/>
</dbReference>
<dbReference type="OMA" id="DKFTWAF"/>
<reference evidence="3" key="1">
    <citation type="journal article" date="2017" name="Nat. Commun.">
        <title>The asparagus genome sheds light on the origin and evolution of a young Y chromosome.</title>
        <authorList>
            <person name="Harkess A."/>
            <person name="Zhou J."/>
            <person name="Xu C."/>
            <person name="Bowers J.E."/>
            <person name="Van der Hulst R."/>
            <person name="Ayyampalayam S."/>
            <person name="Mercati F."/>
            <person name="Riccardi P."/>
            <person name="McKain M.R."/>
            <person name="Kakrana A."/>
            <person name="Tang H."/>
            <person name="Ray J."/>
            <person name="Groenendijk J."/>
            <person name="Arikit S."/>
            <person name="Mathioni S.M."/>
            <person name="Nakano M."/>
            <person name="Shan H."/>
            <person name="Telgmann-Rauber A."/>
            <person name="Kanno A."/>
            <person name="Yue Z."/>
            <person name="Chen H."/>
            <person name="Li W."/>
            <person name="Chen Y."/>
            <person name="Xu X."/>
            <person name="Zhang Y."/>
            <person name="Luo S."/>
            <person name="Chen H."/>
            <person name="Gao J."/>
            <person name="Mao Z."/>
            <person name="Pires J.C."/>
            <person name="Luo M."/>
            <person name="Kudrna D."/>
            <person name="Wing R.A."/>
            <person name="Meyers B.C."/>
            <person name="Yi K."/>
            <person name="Kong H."/>
            <person name="Lavrijsen P."/>
            <person name="Sunseri F."/>
            <person name="Falavigna A."/>
            <person name="Ye Y."/>
            <person name="Leebens-Mack J.H."/>
            <person name="Chen G."/>
        </authorList>
    </citation>
    <scope>NUCLEOTIDE SEQUENCE [LARGE SCALE GENOMIC DNA]</scope>
    <source>
        <strain evidence="3">cv. DH0086</strain>
    </source>
</reference>
<keyword evidence="1" id="KW-1133">Transmembrane helix</keyword>
<organism evidence="2 3">
    <name type="scientific">Asparagus officinalis</name>
    <name type="common">Garden asparagus</name>
    <dbReference type="NCBI Taxonomy" id="4686"/>
    <lineage>
        <taxon>Eukaryota</taxon>
        <taxon>Viridiplantae</taxon>
        <taxon>Streptophyta</taxon>
        <taxon>Embryophyta</taxon>
        <taxon>Tracheophyta</taxon>
        <taxon>Spermatophyta</taxon>
        <taxon>Magnoliopsida</taxon>
        <taxon>Liliopsida</taxon>
        <taxon>Asparagales</taxon>
        <taxon>Asparagaceae</taxon>
        <taxon>Asparagoideae</taxon>
        <taxon>Asparagus</taxon>
    </lineage>
</organism>
<name>A0A5P1EMP8_ASPOF</name>
<dbReference type="PANTHER" id="PTHR36324:SF1">
    <property type="entry name" value="OS09G0460100 PROTEIN"/>
    <property type="match status" value="1"/>
</dbReference>
<evidence type="ECO:0000313" key="3">
    <source>
        <dbReference type="Proteomes" id="UP000243459"/>
    </source>
</evidence>
<dbReference type="AlphaFoldDB" id="A0A5P1EMP8"/>
<gene>
    <name evidence="2" type="ORF">A4U43_C06F18480</name>
</gene>
<proteinExistence type="predicted"/>
<dbReference type="PANTHER" id="PTHR36324">
    <property type="entry name" value="OS09G0460100 PROTEIN"/>
    <property type="match status" value="1"/>
</dbReference>